<evidence type="ECO:0000313" key="2">
    <source>
        <dbReference type="Proteomes" id="UP001140096"/>
    </source>
</evidence>
<sequence length="1273" mass="140099">MLIARASRPGYMQDIGLAEEDMDITVRGCRRSVTGSVVYWALVVCSAGIIFIVDSWFHTFSTWFLLKQAPLSEAECVHVSSGGKFVSLEVVNAVPFDGTLEAAFNLHAGEKCIEQYADGLGELRMFTFRHYRFAYLPASTQFVAISRWKDPEWTLGAATGFAGLSKRIYKQRMSIFGPCIIDIREKSYSRLLWEEVLNPFYIFQLASIIIWSCEDYYYYACAIFVISAISIASTLISTKRTMRKIREMSAYTCMVRVLRAGHWSEVESSDLVPGDVFDLADATFAALPCDAVLLEGDCVVNESMLTGESVPESKSPLDNTSRVLQDIDMAAHTLKPSMSRHILFAGTHLVRVRKANSAYGKQTTPCADNSQATSHNVRATAMVLRTGFCTTKGTLVRSILFPRPTKFRFYRDAFRFIGVLAGIAVIGFIVNSINLHRIGVSTGAIAKKALDLITVVVPPALPACMSIGMAFAAQRLRKEGIFCISPSRINVASKVAVMCFDKTGTLTETGLDLLGVRIASQSTKQFVDMQSTIEQVVESVALDESGELVDVARIPSLTVASALATCHSLRLVNGIPVGDPLEAKMFEYTGWQIEENDIANMQATTNRGDSDDAYSISTSPAASLFPTVVRPPSAYKFSQTANSICESPDASASRDSGPSCLEEVGIVKCFEFSPSLSRASVIAKRQRGCYVEVYVKGAPEVMRTLCIPTTVPTDFDQILNEYTQHGYRVIALAGKALQQSWRDAATLDRASVECDLSFMGFLVFENRLKPATQAVLEELREAQIRSIMCTGDNPLTAVSVARECSLVASGVHVFVSQLTGASDTSVKDYEYNAHAPLAAVSWVHYAGLGVVLDPVSLVPRATDSNDAMAVELAAELAQSGRYCVAVTGDVFGHLSRHVQNTETWKHMLMRAAVYARMSPEQKAEMIEHMQELGYIAGFCGDGANDCGALKSADVGISLSEAEASVAAPFTSRTDDISCVTQLLKEGRCSIATSFGCFKYMALYSMIQFTTCCLLYIYNVNLTDGEYLYVDLFTILPVAICMDRARPFKRLVPKRPSASLTSKKVLASLLGNVALVIGFQIAMYFMTESRPWYQKQVPEDPKDPDSTPKEGDLNTAMYLFTSFQYLFAGAIFNIGPPYRQPAYRNYSYVAVVAVILIFDLWVLLVPVNGFSSLFGLVQTKVSWRFTILGMVAANFALCYIGEWLLFPRLAIPLAKICRLVKLVCTGKLYKKYELAAGEAEHTEHSGLWARLGQRRNRKEYKVLLTGMVGGSSWY</sequence>
<name>A0ACC1LLA7_9FUNG</name>
<dbReference type="EMBL" id="JANBUP010000499">
    <property type="protein sequence ID" value="KAJ2811226.1"/>
    <property type="molecule type" value="Genomic_DNA"/>
</dbReference>
<dbReference type="Proteomes" id="UP001140096">
    <property type="component" value="Unassembled WGS sequence"/>
</dbReference>
<protein>
    <submittedName>
        <fullName evidence="1">Uncharacterized protein</fullName>
    </submittedName>
</protein>
<proteinExistence type="predicted"/>
<keyword evidence="2" id="KW-1185">Reference proteome</keyword>
<comment type="caution">
    <text evidence="1">The sequence shown here is derived from an EMBL/GenBank/DDBJ whole genome shotgun (WGS) entry which is preliminary data.</text>
</comment>
<evidence type="ECO:0000313" key="1">
    <source>
        <dbReference type="EMBL" id="KAJ2811226.1"/>
    </source>
</evidence>
<gene>
    <name evidence="1" type="ORF">H4S07_002194</name>
</gene>
<organism evidence="1 2">
    <name type="scientific">Coemansia furcata</name>
    <dbReference type="NCBI Taxonomy" id="417177"/>
    <lineage>
        <taxon>Eukaryota</taxon>
        <taxon>Fungi</taxon>
        <taxon>Fungi incertae sedis</taxon>
        <taxon>Zoopagomycota</taxon>
        <taxon>Kickxellomycotina</taxon>
        <taxon>Kickxellomycetes</taxon>
        <taxon>Kickxellales</taxon>
        <taxon>Kickxellaceae</taxon>
        <taxon>Coemansia</taxon>
    </lineage>
</organism>
<reference evidence="1" key="1">
    <citation type="submission" date="2022-07" db="EMBL/GenBank/DDBJ databases">
        <title>Phylogenomic reconstructions and comparative analyses of Kickxellomycotina fungi.</title>
        <authorList>
            <person name="Reynolds N.K."/>
            <person name="Stajich J.E."/>
            <person name="Barry K."/>
            <person name="Grigoriev I.V."/>
            <person name="Crous P."/>
            <person name="Smith M.E."/>
        </authorList>
    </citation>
    <scope>NUCLEOTIDE SEQUENCE</scope>
    <source>
        <strain evidence="1">CBS 102833</strain>
    </source>
</reference>
<accession>A0ACC1LLA7</accession>